<dbReference type="AlphaFoldDB" id="A0A0A8ZTJ8"/>
<sequence length="48" mass="5733">MTSYLLLSLRFLARQEMCISCFHDQNILTPTRFFELNSEHFTLPLKLL</sequence>
<reference evidence="1" key="1">
    <citation type="submission" date="2014-09" db="EMBL/GenBank/DDBJ databases">
        <authorList>
            <person name="Magalhaes I.L.F."/>
            <person name="Oliveira U."/>
            <person name="Santos F.R."/>
            <person name="Vidigal T.H.D.A."/>
            <person name="Brescovit A.D."/>
            <person name="Santos A.J."/>
        </authorList>
    </citation>
    <scope>NUCLEOTIDE SEQUENCE</scope>
    <source>
        <tissue evidence="1">Shoot tissue taken approximately 20 cm above the soil surface</tissue>
    </source>
</reference>
<reference evidence="1" key="2">
    <citation type="journal article" date="2015" name="Data Brief">
        <title>Shoot transcriptome of the giant reed, Arundo donax.</title>
        <authorList>
            <person name="Barrero R.A."/>
            <person name="Guerrero F.D."/>
            <person name="Moolhuijzen P."/>
            <person name="Goolsby J.A."/>
            <person name="Tidwell J."/>
            <person name="Bellgard S.E."/>
            <person name="Bellgard M.I."/>
        </authorList>
    </citation>
    <scope>NUCLEOTIDE SEQUENCE</scope>
    <source>
        <tissue evidence="1">Shoot tissue taken approximately 20 cm above the soil surface</tissue>
    </source>
</reference>
<dbReference type="EMBL" id="GBRH01259758">
    <property type="protein sequence ID" value="JAD38137.1"/>
    <property type="molecule type" value="Transcribed_RNA"/>
</dbReference>
<evidence type="ECO:0000313" key="1">
    <source>
        <dbReference type="EMBL" id="JAD38137.1"/>
    </source>
</evidence>
<protein>
    <submittedName>
        <fullName evidence="1">Uncharacterized protein</fullName>
    </submittedName>
</protein>
<name>A0A0A8ZTJ8_ARUDO</name>
<proteinExistence type="predicted"/>
<organism evidence="1">
    <name type="scientific">Arundo donax</name>
    <name type="common">Giant reed</name>
    <name type="synonym">Donax arundinaceus</name>
    <dbReference type="NCBI Taxonomy" id="35708"/>
    <lineage>
        <taxon>Eukaryota</taxon>
        <taxon>Viridiplantae</taxon>
        <taxon>Streptophyta</taxon>
        <taxon>Embryophyta</taxon>
        <taxon>Tracheophyta</taxon>
        <taxon>Spermatophyta</taxon>
        <taxon>Magnoliopsida</taxon>
        <taxon>Liliopsida</taxon>
        <taxon>Poales</taxon>
        <taxon>Poaceae</taxon>
        <taxon>PACMAD clade</taxon>
        <taxon>Arundinoideae</taxon>
        <taxon>Arundineae</taxon>
        <taxon>Arundo</taxon>
    </lineage>
</organism>
<accession>A0A0A8ZTJ8</accession>